<evidence type="ECO:0000256" key="1">
    <source>
        <dbReference type="SAM" id="Phobius"/>
    </source>
</evidence>
<feature type="transmembrane region" description="Helical" evidence="1">
    <location>
        <begin position="12"/>
        <end position="37"/>
    </location>
</feature>
<protein>
    <submittedName>
        <fullName evidence="2">Uncharacterized protein</fullName>
    </submittedName>
</protein>
<gene>
    <name evidence="2" type="ORF">SAMN05444159_2779</name>
</gene>
<evidence type="ECO:0000313" key="3">
    <source>
        <dbReference type="Proteomes" id="UP000189935"/>
    </source>
</evidence>
<feature type="transmembrane region" description="Helical" evidence="1">
    <location>
        <begin position="76"/>
        <end position="93"/>
    </location>
</feature>
<dbReference type="EMBL" id="LT670844">
    <property type="protein sequence ID" value="SHK23421.1"/>
    <property type="molecule type" value="Genomic_DNA"/>
</dbReference>
<proteinExistence type="predicted"/>
<keyword evidence="1" id="KW-0472">Membrane</keyword>
<organism evidence="2 3">
    <name type="scientific">Bradyrhizobium lablabi</name>
    <dbReference type="NCBI Taxonomy" id="722472"/>
    <lineage>
        <taxon>Bacteria</taxon>
        <taxon>Pseudomonadati</taxon>
        <taxon>Pseudomonadota</taxon>
        <taxon>Alphaproteobacteria</taxon>
        <taxon>Hyphomicrobiales</taxon>
        <taxon>Nitrobacteraceae</taxon>
        <taxon>Bradyrhizobium</taxon>
    </lineage>
</organism>
<evidence type="ECO:0000313" key="2">
    <source>
        <dbReference type="EMBL" id="SHK23421.1"/>
    </source>
</evidence>
<accession>A0A1M6QT42</accession>
<feature type="transmembrane region" description="Helical" evidence="1">
    <location>
        <begin position="131"/>
        <end position="155"/>
    </location>
</feature>
<feature type="transmembrane region" description="Helical" evidence="1">
    <location>
        <begin position="99"/>
        <end position="119"/>
    </location>
</feature>
<name>A0A1M6QT42_9BRAD</name>
<dbReference type="Proteomes" id="UP000189935">
    <property type="component" value="Chromosome I"/>
</dbReference>
<dbReference type="RefSeq" id="WP_244562287.1">
    <property type="nucleotide sequence ID" value="NZ_LT670844.1"/>
</dbReference>
<keyword evidence="1" id="KW-1133">Transmembrane helix</keyword>
<reference evidence="2 3" key="1">
    <citation type="submission" date="2016-11" db="EMBL/GenBank/DDBJ databases">
        <authorList>
            <person name="Jaros S."/>
            <person name="Januszkiewicz K."/>
            <person name="Wedrychowicz H."/>
        </authorList>
    </citation>
    <scope>NUCLEOTIDE SEQUENCE [LARGE SCALE GENOMIC DNA]</scope>
    <source>
        <strain evidence="2 3">GAS499</strain>
    </source>
</reference>
<keyword evidence="1" id="KW-0812">Transmembrane</keyword>
<sequence length="165" mass="16809">MSVGALFHRLARVIGITMIFSVVGPIAFAALILLIIAGLGAPILQLVLAFVGLKALGTMVSIAALLLAVATVLASFPPSAVAGLIFALAAVYAGKNALWVAWLAVAIAIIGVIVSGTILEESSAAMLPDAGQVLVAFAMLAVLAILPTTLCWWLTKPLSRAILPA</sequence>
<dbReference type="AlphaFoldDB" id="A0A1M6QT42"/>
<feature type="transmembrane region" description="Helical" evidence="1">
    <location>
        <begin position="43"/>
        <end position="69"/>
    </location>
</feature>